<evidence type="ECO:0000313" key="2">
    <source>
        <dbReference type="Proteomes" id="UP000176198"/>
    </source>
</evidence>
<dbReference type="EMBL" id="MGFJ01000032">
    <property type="protein sequence ID" value="OGM02048.1"/>
    <property type="molecule type" value="Genomic_DNA"/>
</dbReference>
<name>A0A1F7WIS7_9BACT</name>
<dbReference type="STRING" id="1802471.A2115_02590"/>
<gene>
    <name evidence="1" type="ORF">A2115_02590</name>
</gene>
<comment type="caution">
    <text evidence="1">The sequence shown here is derived from an EMBL/GenBank/DDBJ whole genome shotgun (WGS) entry which is preliminary data.</text>
</comment>
<sequence>MADQERKTEQVQTSLEDLIDRGFSVARGLREEAETTRTRKVAGEESPSAEVYNHQKAFLLERAADLIQEELTFLEGRLLGIRHEH</sequence>
<proteinExistence type="predicted"/>
<dbReference type="Proteomes" id="UP000176198">
    <property type="component" value="Unassembled WGS sequence"/>
</dbReference>
<protein>
    <submittedName>
        <fullName evidence="1">Uncharacterized protein</fullName>
    </submittedName>
</protein>
<organism evidence="1 2">
    <name type="scientific">Candidatus Woesebacteria bacterium GWA1_41_8</name>
    <dbReference type="NCBI Taxonomy" id="1802471"/>
    <lineage>
        <taxon>Bacteria</taxon>
        <taxon>Candidatus Woeseibacteriota</taxon>
    </lineage>
</organism>
<evidence type="ECO:0000313" key="1">
    <source>
        <dbReference type="EMBL" id="OGM02048.1"/>
    </source>
</evidence>
<accession>A0A1F7WIS7</accession>
<dbReference type="AlphaFoldDB" id="A0A1F7WIS7"/>
<reference evidence="1 2" key="1">
    <citation type="journal article" date="2016" name="Nat. Commun.">
        <title>Thousands of microbial genomes shed light on interconnected biogeochemical processes in an aquifer system.</title>
        <authorList>
            <person name="Anantharaman K."/>
            <person name="Brown C.T."/>
            <person name="Hug L.A."/>
            <person name="Sharon I."/>
            <person name="Castelle C.J."/>
            <person name="Probst A.J."/>
            <person name="Thomas B.C."/>
            <person name="Singh A."/>
            <person name="Wilkins M.J."/>
            <person name="Karaoz U."/>
            <person name="Brodie E.L."/>
            <person name="Williams K.H."/>
            <person name="Hubbard S.S."/>
            <person name="Banfield J.F."/>
        </authorList>
    </citation>
    <scope>NUCLEOTIDE SEQUENCE [LARGE SCALE GENOMIC DNA]</scope>
</reference>